<dbReference type="InterPro" id="IPR000086">
    <property type="entry name" value="NUDIX_hydrolase_dom"/>
</dbReference>
<dbReference type="InterPro" id="IPR020084">
    <property type="entry name" value="NUDIX_hydrolase_CS"/>
</dbReference>
<accession>A0A1J5RZ61</accession>
<evidence type="ECO:0000259" key="3">
    <source>
        <dbReference type="PROSITE" id="PS51462"/>
    </source>
</evidence>
<dbReference type="PROSITE" id="PS00893">
    <property type="entry name" value="NUDIX_BOX"/>
    <property type="match status" value="1"/>
</dbReference>
<comment type="cofactor">
    <cofactor evidence="1">
        <name>Mg(2+)</name>
        <dbReference type="ChEBI" id="CHEBI:18420"/>
    </cofactor>
</comment>
<evidence type="ECO:0000256" key="1">
    <source>
        <dbReference type="ARBA" id="ARBA00001946"/>
    </source>
</evidence>
<proteinExistence type="predicted"/>
<evidence type="ECO:0000256" key="2">
    <source>
        <dbReference type="ARBA" id="ARBA00022801"/>
    </source>
</evidence>
<reference evidence="4" key="1">
    <citation type="submission" date="2016-10" db="EMBL/GenBank/DDBJ databases">
        <title>Sequence of Gallionella enrichment culture.</title>
        <authorList>
            <person name="Poehlein A."/>
            <person name="Muehling M."/>
            <person name="Daniel R."/>
        </authorList>
    </citation>
    <scope>NUCLEOTIDE SEQUENCE</scope>
</reference>
<dbReference type="PROSITE" id="PS51462">
    <property type="entry name" value="NUDIX"/>
    <property type="match status" value="1"/>
</dbReference>
<protein>
    <submittedName>
        <fullName evidence="4">NUDIX domain protein</fullName>
    </submittedName>
</protein>
<name>A0A1J5RZ61_9ZZZZ</name>
<dbReference type="GO" id="GO:0016787">
    <property type="term" value="F:hydrolase activity"/>
    <property type="evidence" value="ECO:0007669"/>
    <property type="project" value="UniProtKB-KW"/>
</dbReference>
<dbReference type="SUPFAM" id="SSF55811">
    <property type="entry name" value="Nudix"/>
    <property type="match status" value="1"/>
</dbReference>
<comment type="caution">
    <text evidence="4">The sequence shown here is derived from an EMBL/GenBank/DDBJ whole genome shotgun (WGS) entry which is preliminary data.</text>
</comment>
<dbReference type="EMBL" id="MLJW01000134">
    <property type="protein sequence ID" value="OIQ97340.1"/>
    <property type="molecule type" value="Genomic_DNA"/>
</dbReference>
<dbReference type="Gene3D" id="3.90.79.10">
    <property type="entry name" value="Nucleoside Triphosphate Pyrophosphohydrolase"/>
    <property type="match status" value="1"/>
</dbReference>
<dbReference type="AlphaFoldDB" id="A0A1J5RZ61"/>
<organism evidence="4">
    <name type="scientific">mine drainage metagenome</name>
    <dbReference type="NCBI Taxonomy" id="410659"/>
    <lineage>
        <taxon>unclassified sequences</taxon>
        <taxon>metagenomes</taxon>
        <taxon>ecological metagenomes</taxon>
    </lineage>
</organism>
<dbReference type="PANTHER" id="PTHR43046:SF14">
    <property type="entry name" value="MUTT_NUDIX FAMILY PROTEIN"/>
    <property type="match status" value="1"/>
</dbReference>
<evidence type="ECO:0000313" key="4">
    <source>
        <dbReference type="EMBL" id="OIQ97340.1"/>
    </source>
</evidence>
<gene>
    <name evidence="4" type="ORF">GALL_205980</name>
</gene>
<sequence length="151" mass="17522">MPLFNVRVYGILIDSKKRVLVTDEFIRGNYFTKFPGGGLEFGEGTRDCLKREFKEEANLDVEIGKHIYTTDFFQISAFNNKDQILSIYYFVHANEPIDLVTHNSPFNFQPHHIADSNGEAEVFRWIEWHELNEATVSLPIDKVVVRLLKEA</sequence>
<dbReference type="Pfam" id="PF00293">
    <property type="entry name" value="NUDIX"/>
    <property type="match status" value="1"/>
</dbReference>
<dbReference type="InterPro" id="IPR015797">
    <property type="entry name" value="NUDIX_hydrolase-like_dom_sf"/>
</dbReference>
<dbReference type="PANTHER" id="PTHR43046">
    <property type="entry name" value="GDP-MANNOSE MANNOSYL HYDROLASE"/>
    <property type="match status" value="1"/>
</dbReference>
<keyword evidence="2" id="KW-0378">Hydrolase</keyword>
<feature type="domain" description="Nudix hydrolase" evidence="3">
    <location>
        <begin position="4"/>
        <end position="148"/>
    </location>
</feature>